<name>A0A9P8PGF3_9ASCO</name>
<dbReference type="Proteomes" id="UP000769157">
    <property type="component" value="Unassembled WGS sequence"/>
</dbReference>
<evidence type="ECO:0000256" key="3">
    <source>
        <dbReference type="ARBA" id="ARBA00022989"/>
    </source>
</evidence>
<feature type="transmembrane region" description="Helical" evidence="5">
    <location>
        <begin position="436"/>
        <end position="457"/>
    </location>
</feature>
<evidence type="ECO:0000256" key="2">
    <source>
        <dbReference type="ARBA" id="ARBA00022692"/>
    </source>
</evidence>
<organism evidence="6 7">
    <name type="scientific">Ogataea philodendri</name>
    <dbReference type="NCBI Taxonomy" id="1378263"/>
    <lineage>
        <taxon>Eukaryota</taxon>
        <taxon>Fungi</taxon>
        <taxon>Dikarya</taxon>
        <taxon>Ascomycota</taxon>
        <taxon>Saccharomycotina</taxon>
        <taxon>Pichiomycetes</taxon>
        <taxon>Pichiales</taxon>
        <taxon>Pichiaceae</taxon>
        <taxon>Ogataea</taxon>
    </lineage>
</organism>
<feature type="transmembrane region" description="Helical" evidence="5">
    <location>
        <begin position="378"/>
        <end position="400"/>
    </location>
</feature>
<accession>A0A9P8PGF3</accession>
<dbReference type="GeneID" id="70233281"/>
<feature type="transmembrane region" description="Helical" evidence="5">
    <location>
        <begin position="190"/>
        <end position="210"/>
    </location>
</feature>
<dbReference type="InterPro" id="IPR050598">
    <property type="entry name" value="AminoAcid_Transporter"/>
</dbReference>
<dbReference type="OrthoDB" id="5982228at2759"/>
<comment type="caution">
    <text evidence="6">The sequence shown here is derived from an EMBL/GenBank/DDBJ whole genome shotgun (WGS) entry which is preliminary data.</text>
</comment>
<keyword evidence="2 5" id="KW-0812">Transmembrane</keyword>
<comment type="subcellular location">
    <subcellularLocation>
        <location evidence="1">Membrane</location>
        <topology evidence="1">Multi-pass membrane protein</topology>
    </subcellularLocation>
</comment>
<reference evidence="6" key="1">
    <citation type="journal article" date="2021" name="Open Biol.">
        <title>Shared evolutionary footprints suggest mitochondrial oxidative damage underlies multiple complex I losses in fungi.</title>
        <authorList>
            <person name="Schikora-Tamarit M.A."/>
            <person name="Marcet-Houben M."/>
            <person name="Nosek J."/>
            <person name="Gabaldon T."/>
        </authorList>
    </citation>
    <scope>NUCLEOTIDE SEQUENCE</scope>
    <source>
        <strain evidence="6">CBS6075</strain>
    </source>
</reference>
<keyword evidence="7" id="KW-1185">Reference proteome</keyword>
<proteinExistence type="predicted"/>
<gene>
    <name evidence="6" type="ORF">OGAPHI_001313</name>
</gene>
<dbReference type="Pfam" id="PF13520">
    <property type="entry name" value="AA_permease_2"/>
    <property type="match status" value="1"/>
</dbReference>
<evidence type="ECO:0000313" key="7">
    <source>
        <dbReference type="Proteomes" id="UP000769157"/>
    </source>
</evidence>
<feature type="transmembrane region" description="Helical" evidence="5">
    <location>
        <begin position="41"/>
        <end position="66"/>
    </location>
</feature>
<dbReference type="PIRSF" id="PIRSF006060">
    <property type="entry name" value="AA_transporter"/>
    <property type="match status" value="1"/>
</dbReference>
<dbReference type="InterPro" id="IPR002293">
    <property type="entry name" value="AA/rel_permease1"/>
</dbReference>
<dbReference type="PANTHER" id="PTHR11785">
    <property type="entry name" value="AMINO ACID TRANSPORTER"/>
    <property type="match status" value="1"/>
</dbReference>
<protein>
    <submittedName>
        <fullName evidence="6">Uncharacterized protein</fullName>
    </submittedName>
</protein>
<dbReference type="GO" id="GO:0015179">
    <property type="term" value="F:L-amino acid transmembrane transporter activity"/>
    <property type="evidence" value="ECO:0007669"/>
    <property type="project" value="TreeGrafter"/>
</dbReference>
<sequence length="512" mass="57558">MEHSTIDTPSEDLLADLSKKSTIITRPLIDYDESLPHRRTLGLYSTCVLFIGRMLGSGIFGTPGLILKDSQGSYTLYLFSWIIGGILAYTGLNLYLEFGSYLPVNGATKRFLEYSFPRPKFFTTIVYGSFAILFSISSANALLFGEYFRYSLGFSPNEFWTTLTASALILGCGLLHFFNREVALRVQGCLAFCKMLLWITILMTCFYVLFTPRSYTHLPNNISRVQFRLPEKVQFFSSSYSTALLKCIHTFGGWTTAHTVQNEIKNPIDTLKLAGRISILLTALIYAFLNISYLMILTPEELIKYGQLAGALFFNKIYGEKIASQFINLLVSLNSATNVLIAVYSSAIMNQEIFRQGFLPLSEVLCTNAPKGTPSFGILIHCCLSIVVLLIPSTSLYNLIISSQYYPNQLFHAILCLALLFKVRKRFSNIHAPIRANTISVYVCLLGSVSVVISPFLSGRYNFTLYSYGFLGLASVYWALTTQLLPNLFGYKYKVVPMKKADGLIYFKWIKT</sequence>
<feature type="transmembrane region" description="Helical" evidence="5">
    <location>
        <begin position="119"/>
        <end position="139"/>
    </location>
</feature>
<feature type="transmembrane region" description="Helical" evidence="5">
    <location>
        <begin position="159"/>
        <end position="178"/>
    </location>
</feature>
<evidence type="ECO:0000256" key="1">
    <source>
        <dbReference type="ARBA" id="ARBA00004141"/>
    </source>
</evidence>
<reference evidence="6" key="2">
    <citation type="submission" date="2021-01" db="EMBL/GenBank/DDBJ databases">
        <authorList>
            <person name="Schikora-Tamarit M.A."/>
        </authorList>
    </citation>
    <scope>NUCLEOTIDE SEQUENCE</scope>
    <source>
        <strain evidence="6">CBS6075</strain>
    </source>
</reference>
<evidence type="ECO:0000256" key="4">
    <source>
        <dbReference type="ARBA" id="ARBA00023136"/>
    </source>
</evidence>
<feature type="transmembrane region" description="Helical" evidence="5">
    <location>
        <begin position="78"/>
        <end position="98"/>
    </location>
</feature>
<dbReference type="Gene3D" id="1.20.1740.10">
    <property type="entry name" value="Amino acid/polyamine transporter I"/>
    <property type="match status" value="1"/>
</dbReference>
<evidence type="ECO:0000256" key="5">
    <source>
        <dbReference type="SAM" id="Phobius"/>
    </source>
</evidence>
<dbReference type="AlphaFoldDB" id="A0A9P8PGF3"/>
<dbReference type="PANTHER" id="PTHR11785:SF382">
    <property type="entry name" value="LOW-AFFINITY METHIONINE PERMEASE"/>
    <property type="match status" value="1"/>
</dbReference>
<dbReference type="RefSeq" id="XP_046064222.1">
    <property type="nucleotide sequence ID" value="XM_046202061.1"/>
</dbReference>
<dbReference type="EMBL" id="JAEUBE010000087">
    <property type="protein sequence ID" value="KAH3670797.1"/>
    <property type="molecule type" value="Genomic_DNA"/>
</dbReference>
<keyword evidence="4 5" id="KW-0472">Membrane</keyword>
<feature type="transmembrane region" description="Helical" evidence="5">
    <location>
        <begin position="463"/>
        <end position="480"/>
    </location>
</feature>
<keyword evidence="3 5" id="KW-1133">Transmembrane helix</keyword>
<feature type="transmembrane region" description="Helical" evidence="5">
    <location>
        <begin position="277"/>
        <end position="297"/>
    </location>
</feature>
<evidence type="ECO:0000313" key="6">
    <source>
        <dbReference type="EMBL" id="KAH3670797.1"/>
    </source>
</evidence>
<dbReference type="GO" id="GO:0016020">
    <property type="term" value="C:membrane"/>
    <property type="evidence" value="ECO:0007669"/>
    <property type="project" value="UniProtKB-SubCell"/>
</dbReference>